<reference evidence="4 5" key="2">
    <citation type="submission" date="2017-06" db="EMBL/GenBank/DDBJ databases">
        <authorList>
            <consortium name="Pathogen Informatics"/>
        </authorList>
    </citation>
    <scope>NUCLEOTIDE SEQUENCE [LARGE SCALE GENOMIC DNA]</scope>
    <source>
        <strain evidence="4 5">NCTC13833</strain>
    </source>
</reference>
<dbReference type="RefSeq" id="WP_095117409.1">
    <property type="nucleotide sequence ID" value="NZ_BMCB01000006.1"/>
</dbReference>
<reference evidence="3" key="4">
    <citation type="submission" date="2024-05" db="EMBL/GenBank/DDBJ databases">
        <authorList>
            <person name="Sun Q."/>
            <person name="Sedlacek I."/>
        </authorList>
    </citation>
    <scope>NUCLEOTIDE SEQUENCE</scope>
    <source>
        <strain evidence="3">CCM 4175</strain>
    </source>
</reference>
<keyword evidence="4" id="KW-0449">Lipoprotein</keyword>
<keyword evidence="6" id="KW-1185">Reference proteome</keyword>
<feature type="region of interest" description="Disordered" evidence="1">
    <location>
        <begin position="22"/>
        <end position="45"/>
    </location>
</feature>
<protein>
    <submittedName>
        <fullName evidence="4">Pheromone lipoprotein CamS</fullName>
    </submittedName>
</protein>
<organism evidence="4 5">
    <name type="scientific">Staphylococcus muscae</name>
    <dbReference type="NCBI Taxonomy" id="1294"/>
    <lineage>
        <taxon>Bacteria</taxon>
        <taxon>Bacillati</taxon>
        <taxon>Bacillota</taxon>
        <taxon>Bacilli</taxon>
        <taxon>Bacillales</taxon>
        <taxon>Staphylococcaceae</taxon>
        <taxon>Staphylococcus</taxon>
    </lineage>
</organism>
<dbReference type="CDD" id="cd13441">
    <property type="entry name" value="CamS_repeat_1"/>
    <property type="match status" value="1"/>
</dbReference>
<dbReference type="Proteomes" id="UP000243706">
    <property type="component" value="Chromosome 1"/>
</dbReference>
<dbReference type="Pfam" id="PF07537">
    <property type="entry name" value="CamS"/>
    <property type="match status" value="1"/>
</dbReference>
<dbReference type="EMBL" id="LT906464">
    <property type="protein sequence ID" value="SNW03213.1"/>
    <property type="molecule type" value="Genomic_DNA"/>
</dbReference>
<evidence type="ECO:0000256" key="2">
    <source>
        <dbReference type="SAM" id="SignalP"/>
    </source>
</evidence>
<evidence type="ECO:0000313" key="6">
    <source>
        <dbReference type="Proteomes" id="UP000652995"/>
    </source>
</evidence>
<dbReference type="InterPro" id="IPR011426">
    <property type="entry name" value="CamS"/>
</dbReference>
<dbReference type="CDD" id="cd13440">
    <property type="entry name" value="CamS_repeat_2"/>
    <property type="match status" value="1"/>
</dbReference>
<dbReference type="Gene3D" id="3.10.570.10">
    <property type="entry name" value="sex pheromone staph- cam373 precursor domain"/>
    <property type="match status" value="1"/>
</dbReference>
<gene>
    <name evidence="4" type="primary">camS</name>
    <name evidence="3" type="ORF">GCM10007183_12800</name>
    <name evidence="4" type="ORF">SAMEA4412661_01512</name>
</gene>
<dbReference type="EMBL" id="BMCB01000006">
    <property type="protein sequence ID" value="GGA90023.1"/>
    <property type="molecule type" value="Genomic_DNA"/>
</dbReference>
<evidence type="ECO:0000313" key="3">
    <source>
        <dbReference type="EMBL" id="GGA90023.1"/>
    </source>
</evidence>
<dbReference type="AlphaFoldDB" id="A0A240C7E3"/>
<feature type="region of interest" description="Disordered" evidence="1">
    <location>
        <begin position="384"/>
        <end position="403"/>
    </location>
</feature>
<feature type="region of interest" description="Disordered" evidence="1">
    <location>
        <begin position="131"/>
        <end position="157"/>
    </location>
</feature>
<evidence type="ECO:0000256" key="1">
    <source>
        <dbReference type="SAM" id="MobiDB-lite"/>
    </source>
</evidence>
<feature type="signal peptide" evidence="2">
    <location>
        <begin position="1"/>
        <end position="19"/>
    </location>
</feature>
<keyword evidence="2" id="KW-0732">Signal</keyword>
<feature type="compositionally biased region" description="Basic and acidic residues" evidence="1">
    <location>
        <begin position="131"/>
        <end position="141"/>
    </location>
</feature>
<name>A0A240C7E3_9STAP</name>
<dbReference type="PIRSF" id="PIRSF012509">
    <property type="entry name" value="CamS"/>
    <property type="match status" value="1"/>
</dbReference>
<sequence>MKRTIAMMLGLSLVLTACAPTDDEQSEQKQDQEQTNSTKKQAKVKEIATDQNVQGDNYRTILPFKESQARGLVQEKMANGYNGEDFEDGLLNISQEVFPTDQYLYQEGQFLNKDTIRAYLKPKFTKKEIDKMSDEEKEKANANENLGLNPSVNGEKNPEKIAKNTPALLSNILEQDFYSSSDTEGKEIEGMTIGLAMNSVYYYQKEEYGETYSEALDTKMVKEKGQEMAEEMLSRLRENNELKDIPITFAIYIQSSEEDIVPGQFVSYAVSEKNGAKLNDWKKVNEQTVLLPSSEAADLDEGLNSNFQDFNSSLQSYFNNFTQAVGKVKFVNKKADNLVVDLPIDYYGKAELIGITQYVTQLAEKDLKDVPTYEIHIKDGSEPRALITKGEDDSEPRVHIYNH</sequence>
<evidence type="ECO:0000313" key="4">
    <source>
        <dbReference type="EMBL" id="SNW03213.1"/>
    </source>
</evidence>
<dbReference type="PROSITE" id="PS51257">
    <property type="entry name" value="PROKAR_LIPOPROTEIN"/>
    <property type="match status" value="1"/>
</dbReference>
<dbReference type="Proteomes" id="UP000652995">
    <property type="component" value="Unassembled WGS sequence"/>
</dbReference>
<dbReference type="KEGG" id="smus:C7J88_04235"/>
<accession>A0A240C7E3</accession>
<reference evidence="3" key="1">
    <citation type="journal article" date="2014" name="Int. J. Syst. Evol. Microbiol.">
        <title>Complete genome of a new Firmicutes species belonging to the dominant human colonic microbiota ('Ruminococcus bicirculans') reveals two chromosomes and a selective capacity to utilize plant glucans.</title>
        <authorList>
            <consortium name="NISC Comparative Sequencing Program"/>
            <person name="Wegmann U."/>
            <person name="Louis P."/>
            <person name="Goesmann A."/>
            <person name="Henrissat B."/>
            <person name="Duncan S.H."/>
            <person name="Flint H.J."/>
        </authorList>
    </citation>
    <scope>NUCLEOTIDE SEQUENCE</scope>
    <source>
        <strain evidence="3">CCM 4175</strain>
    </source>
</reference>
<feature type="chain" id="PRO_5038609856" evidence="2">
    <location>
        <begin position="20"/>
        <end position="403"/>
    </location>
</feature>
<reference evidence="6" key="3">
    <citation type="journal article" date="2019" name="Int. J. Syst. Evol. Microbiol.">
        <title>The Global Catalogue of Microorganisms (GCM) 10K type strain sequencing project: providing services to taxonomists for standard genome sequencing and annotation.</title>
        <authorList>
            <consortium name="The Broad Institute Genomics Platform"/>
            <consortium name="The Broad Institute Genome Sequencing Center for Infectious Disease"/>
            <person name="Wu L."/>
            <person name="Ma J."/>
        </authorList>
    </citation>
    <scope>NUCLEOTIDE SEQUENCE [LARGE SCALE GENOMIC DNA]</scope>
    <source>
        <strain evidence="6">CCM 4175</strain>
    </source>
</reference>
<evidence type="ECO:0000313" key="5">
    <source>
        <dbReference type="Proteomes" id="UP000243706"/>
    </source>
</evidence>
<dbReference type="OrthoDB" id="9795361at2"/>
<proteinExistence type="predicted"/>
<feature type="compositionally biased region" description="Basic and acidic residues" evidence="1">
    <location>
        <begin position="389"/>
        <end position="403"/>
    </location>
</feature>